<name>A0A646KMU0_STRJU</name>
<dbReference type="SUPFAM" id="SSF48576">
    <property type="entry name" value="Terpenoid synthases"/>
    <property type="match status" value="1"/>
</dbReference>
<evidence type="ECO:0000256" key="3">
    <source>
        <dbReference type="ARBA" id="ARBA00022679"/>
    </source>
</evidence>
<feature type="compositionally biased region" description="Basic and acidic residues" evidence="7">
    <location>
        <begin position="1"/>
        <end position="11"/>
    </location>
</feature>
<evidence type="ECO:0000256" key="1">
    <source>
        <dbReference type="ARBA" id="ARBA00001946"/>
    </source>
</evidence>
<feature type="region of interest" description="Disordered" evidence="7">
    <location>
        <begin position="1"/>
        <end position="55"/>
    </location>
</feature>
<dbReference type="GO" id="GO:0004659">
    <property type="term" value="F:prenyltransferase activity"/>
    <property type="evidence" value="ECO:0007669"/>
    <property type="project" value="InterPro"/>
</dbReference>
<evidence type="ECO:0000313" key="9">
    <source>
        <dbReference type="Proteomes" id="UP000419138"/>
    </source>
</evidence>
<evidence type="ECO:0000256" key="2">
    <source>
        <dbReference type="ARBA" id="ARBA00006706"/>
    </source>
</evidence>
<reference evidence="8 9" key="1">
    <citation type="submission" date="2019-05" db="EMBL/GenBank/DDBJ databases">
        <title>Comparative genomics and metabolomics analyses of clavulanic acid producing Streptomyces species provides insight into specialized metabolism and evolution of beta-lactam biosynthetic gene clusters.</title>
        <authorList>
            <person name="Moore M.A."/>
            <person name="Cruz-Morales P."/>
            <person name="Barona Gomez F."/>
            <person name="Kapil T."/>
        </authorList>
    </citation>
    <scope>NUCLEOTIDE SEQUENCE [LARGE SCALE GENOMIC DNA]</scope>
    <source>
        <strain evidence="8 9">NRRL 5741</strain>
    </source>
</reference>
<keyword evidence="5" id="KW-0460">Magnesium</keyword>
<feature type="compositionally biased region" description="Basic and acidic residues" evidence="7">
    <location>
        <begin position="32"/>
        <end position="41"/>
    </location>
</feature>
<dbReference type="GO" id="GO:0008299">
    <property type="term" value="P:isoprenoid biosynthetic process"/>
    <property type="evidence" value="ECO:0007669"/>
    <property type="project" value="InterPro"/>
</dbReference>
<proteinExistence type="inferred from homology"/>
<accession>A0A646KMU0</accession>
<evidence type="ECO:0000256" key="4">
    <source>
        <dbReference type="ARBA" id="ARBA00022723"/>
    </source>
</evidence>
<evidence type="ECO:0000313" key="8">
    <source>
        <dbReference type="EMBL" id="MQT03622.1"/>
    </source>
</evidence>
<dbReference type="PROSITE" id="PS00723">
    <property type="entry name" value="POLYPRENYL_SYNTHASE_1"/>
    <property type="match status" value="1"/>
</dbReference>
<comment type="caution">
    <text evidence="8">The sequence shown here is derived from an EMBL/GenBank/DDBJ whole genome shotgun (WGS) entry which is preliminary data.</text>
</comment>
<dbReference type="InterPro" id="IPR033749">
    <property type="entry name" value="Polyprenyl_synt_CS"/>
</dbReference>
<dbReference type="PANTHER" id="PTHR12001:SF85">
    <property type="entry name" value="SHORT CHAIN ISOPRENYL DIPHOSPHATE SYNTHASE"/>
    <property type="match status" value="1"/>
</dbReference>
<comment type="cofactor">
    <cofactor evidence="1">
        <name>Mg(2+)</name>
        <dbReference type="ChEBI" id="CHEBI:18420"/>
    </cofactor>
</comment>
<dbReference type="PANTHER" id="PTHR12001">
    <property type="entry name" value="GERANYLGERANYL PYROPHOSPHATE SYNTHASE"/>
    <property type="match status" value="1"/>
</dbReference>
<organism evidence="8 9">
    <name type="scientific">Streptomyces jumonjinensis</name>
    <dbReference type="NCBI Taxonomy" id="1945"/>
    <lineage>
        <taxon>Bacteria</taxon>
        <taxon>Bacillati</taxon>
        <taxon>Actinomycetota</taxon>
        <taxon>Actinomycetes</taxon>
        <taxon>Kitasatosporales</taxon>
        <taxon>Streptomycetaceae</taxon>
        <taxon>Streptomyces</taxon>
    </lineage>
</organism>
<evidence type="ECO:0000256" key="7">
    <source>
        <dbReference type="SAM" id="MobiDB-lite"/>
    </source>
</evidence>
<protein>
    <submittedName>
        <fullName evidence="8">Polyprenyl synthetase family protein</fullName>
    </submittedName>
</protein>
<keyword evidence="3 6" id="KW-0808">Transferase</keyword>
<keyword evidence="9" id="KW-1185">Reference proteome</keyword>
<dbReference type="InterPro" id="IPR008949">
    <property type="entry name" value="Isoprenoid_synthase_dom_sf"/>
</dbReference>
<keyword evidence="4" id="KW-0479">Metal-binding</keyword>
<gene>
    <name evidence="8" type="ORF">FF041_26655</name>
</gene>
<dbReference type="EMBL" id="VCLA01000172">
    <property type="protein sequence ID" value="MQT03622.1"/>
    <property type="molecule type" value="Genomic_DNA"/>
</dbReference>
<dbReference type="Proteomes" id="UP000419138">
    <property type="component" value="Unassembled WGS sequence"/>
</dbReference>
<evidence type="ECO:0000256" key="5">
    <source>
        <dbReference type="ARBA" id="ARBA00022842"/>
    </source>
</evidence>
<dbReference type="Gene3D" id="1.10.600.10">
    <property type="entry name" value="Farnesyl Diphosphate Synthase"/>
    <property type="match status" value="1"/>
</dbReference>
<sequence>MRHRTGPEARLPRRSPSRPGPRAGRGGRGGRRPRDVHDPAAGRRPGSPCPGSRTGRVIVVTSAVDTADARTAGPIDLTVVRDEVERVAEEFLAAKAATAAGCGHPPEVVRILRDFLASGGKRVRPLLCVVGWYAAGGRGDMTAVLRAAASLELYQTFVLIHDDIIDDSAVRRGRPAVHRALAARHSRLESAARLGAGGALLAGNLALIWSQELLHTLGLPAERLRAVHRVNDAMLAEVMFGQYRDLLGAERVDDDVESALGIIRYKTAAGTIQRPLQLGVAVGGGGQAALEFCTAFGVPLGEAFQLRDDLLDVYGSADGSSDPGLNDLREGKHTVLMALAMRSATAAQRVRLRALVGRADLDEGGAAEIRVVLGSTGARDAVEQMISARYHQCLGVLDAAPLPPAAAAALRELAVTATQYTA</sequence>
<dbReference type="PROSITE" id="PS00444">
    <property type="entry name" value="POLYPRENYL_SYNTHASE_2"/>
    <property type="match status" value="1"/>
</dbReference>
<evidence type="ECO:0000256" key="6">
    <source>
        <dbReference type="RuleBase" id="RU004466"/>
    </source>
</evidence>
<dbReference type="SFLD" id="SFLDS00005">
    <property type="entry name" value="Isoprenoid_Synthase_Type_I"/>
    <property type="match status" value="1"/>
</dbReference>
<dbReference type="InterPro" id="IPR000092">
    <property type="entry name" value="Polyprenyl_synt"/>
</dbReference>
<dbReference type="AlphaFoldDB" id="A0A646KMU0"/>
<dbReference type="Pfam" id="PF00348">
    <property type="entry name" value="polyprenyl_synt"/>
    <property type="match status" value="1"/>
</dbReference>
<dbReference type="GO" id="GO:0046872">
    <property type="term" value="F:metal ion binding"/>
    <property type="evidence" value="ECO:0007669"/>
    <property type="project" value="UniProtKB-KW"/>
</dbReference>
<comment type="similarity">
    <text evidence="2 6">Belongs to the FPP/GGPP synthase family.</text>
</comment>